<dbReference type="SUPFAM" id="SSF53756">
    <property type="entry name" value="UDP-Glycosyltransferase/glycogen phosphorylase"/>
    <property type="match status" value="1"/>
</dbReference>
<gene>
    <name evidence="1" type="ORF">METZ01_LOCUS172419</name>
    <name evidence="2" type="ORF">METZ01_LOCUS498748</name>
</gene>
<organism evidence="1">
    <name type="scientific">marine metagenome</name>
    <dbReference type="NCBI Taxonomy" id="408172"/>
    <lineage>
        <taxon>unclassified sequences</taxon>
        <taxon>metagenomes</taxon>
        <taxon>ecological metagenomes</taxon>
    </lineage>
</organism>
<sequence>MKNILIISTTGMGDLLWGTPAIRAISKALPEVSIDLLLQ</sequence>
<dbReference type="EMBL" id="UINC01032236">
    <property type="protein sequence ID" value="SVB19565.1"/>
    <property type="molecule type" value="Genomic_DNA"/>
</dbReference>
<evidence type="ECO:0008006" key="3">
    <source>
        <dbReference type="Google" id="ProtNLM"/>
    </source>
</evidence>
<evidence type="ECO:0000313" key="2">
    <source>
        <dbReference type="EMBL" id="SVE45894.1"/>
    </source>
</evidence>
<evidence type="ECO:0000313" key="1">
    <source>
        <dbReference type="EMBL" id="SVB19565.1"/>
    </source>
</evidence>
<dbReference type="EMBL" id="UINC01218739">
    <property type="protein sequence ID" value="SVE45894.1"/>
    <property type="molecule type" value="Genomic_DNA"/>
</dbReference>
<dbReference type="AlphaFoldDB" id="A0A382C0E9"/>
<protein>
    <recommendedName>
        <fullName evidence="3">Glycosyltransferase family 28 N-terminal domain-containing protein</fullName>
    </recommendedName>
</protein>
<proteinExistence type="predicted"/>
<feature type="non-terminal residue" evidence="1">
    <location>
        <position position="39"/>
    </location>
</feature>
<reference evidence="1" key="1">
    <citation type="submission" date="2018-05" db="EMBL/GenBank/DDBJ databases">
        <authorList>
            <person name="Lanie J.A."/>
            <person name="Ng W.-L."/>
            <person name="Kazmierczak K.M."/>
            <person name="Andrzejewski T.M."/>
            <person name="Davidsen T.M."/>
            <person name="Wayne K.J."/>
            <person name="Tettelin H."/>
            <person name="Glass J.I."/>
            <person name="Rusch D."/>
            <person name="Podicherti R."/>
            <person name="Tsui H.-C.T."/>
            <person name="Winkler M.E."/>
        </authorList>
    </citation>
    <scope>NUCLEOTIDE SEQUENCE</scope>
</reference>
<dbReference type="Gene3D" id="3.40.50.2000">
    <property type="entry name" value="Glycogen Phosphorylase B"/>
    <property type="match status" value="1"/>
</dbReference>
<accession>A0A382C0E9</accession>
<name>A0A382C0E9_9ZZZZ</name>